<dbReference type="Pfam" id="PF13185">
    <property type="entry name" value="GAF_2"/>
    <property type="match status" value="1"/>
</dbReference>
<dbReference type="PROSITE" id="PS50113">
    <property type="entry name" value="PAC"/>
    <property type="match status" value="1"/>
</dbReference>
<dbReference type="Gene3D" id="3.60.40.10">
    <property type="entry name" value="PPM-type phosphatase domain"/>
    <property type="match status" value="1"/>
</dbReference>
<gene>
    <name evidence="3" type="ORF">SAMN05660657_02267</name>
</gene>
<dbReference type="Gene3D" id="3.30.450.20">
    <property type="entry name" value="PAS domain"/>
    <property type="match status" value="1"/>
</dbReference>
<dbReference type="PANTHER" id="PTHR43156">
    <property type="entry name" value="STAGE II SPORULATION PROTEIN E-RELATED"/>
    <property type="match status" value="1"/>
</dbReference>
<dbReference type="GO" id="GO:0016301">
    <property type="term" value="F:kinase activity"/>
    <property type="evidence" value="ECO:0007669"/>
    <property type="project" value="UniProtKB-KW"/>
</dbReference>
<dbReference type="Gene3D" id="3.30.450.40">
    <property type="match status" value="2"/>
</dbReference>
<dbReference type="InterPro" id="IPR035965">
    <property type="entry name" value="PAS-like_dom_sf"/>
</dbReference>
<dbReference type="InterPro" id="IPR001932">
    <property type="entry name" value="PPM-type_phosphatase-like_dom"/>
</dbReference>
<dbReference type="InterPro" id="IPR000014">
    <property type="entry name" value="PAS"/>
</dbReference>
<reference evidence="4" key="1">
    <citation type="submission" date="2016-10" db="EMBL/GenBank/DDBJ databases">
        <authorList>
            <person name="Varghese N."/>
            <person name="Submissions S."/>
        </authorList>
    </citation>
    <scope>NUCLEOTIDE SEQUENCE [LARGE SCALE GENOMIC DNA]</scope>
    <source>
        <strain evidence="4">DSM 46136</strain>
    </source>
</reference>
<dbReference type="InterPro" id="IPR000700">
    <property type="entry name" value="PAS-assoc_C"/>
</dbReference>
<dbReference type="EMBL" id="FPBA01000006">
    <property type="protein sequence ID" value="SFT66620.1"/>
    <property type="molecule type" value="Genomic_DNA"/>
</dbReference>
<dbReference type="STRING" id="1296565.SAMN05660657_02267"/>
<dbReference type="SUPFAM" id="SSF55781">
    <property type="entry name" value="GAF domain-like"/>
    <property type="match status" value="2"/>
</dbReference>
<name>A0A1I6ZVA3_9ACTN</name>
<dbReference type="GO" id="GO:0016791">
    <property type="term" value="F:phosphatase activity"/>
    <property type="evidence" value="ECO:0007669"/>
    <property type="project" value="TreeGrafter"/>
</dbReference>
<dbReference type="SMART" id="SM00331">
    <property type="entry name" value="PP2C_SIG"/>
    <property type="match status" value="1"/>
</dbReference>
<protein>
    <submittedName>
        <fullName evidence="3">Serine/threonine-protein kinase RsbW</fullName>
    </submittedName>
</protein>
<dbReference type="NCBIfam" id="TIGR00229">
    <property type="entry name" value="sensory_box"/>
    <property type="match status" value="1"/>
</dbReference>
<dbReference type="Pfam" id="PF07228">
    <property type="entry name" value="SpoIIE"/>
    <property type="match status" value="1"/>
</dbReference>
<evidence type="ECO:0000313" key="4">
    <source>
        <dbReference type="Proteomes" id="UP000199546"/>
    </source>
</evidence>
<evidence type="ECO:0000259" key="2">
    <source>
        <dbReference type="PROSITE" id="PS50113"/>
    </source>
</evidence>
<keyword evidence="3" id="KW-0418">Kinase</keyword>
<dbReference type="PANTHER" id="PTHR43156:SF2">
    <property type="entry name" value="STAGE II SPORULATION PROTEIN E"/>
    <property type="match status" value="1"/>
</dbReference>
<dbReference type="SMART" id="SM00065">
    <property type="entry name" value="GAF"/>
    <property type="match status" value="2"/>
</dbReference>
<proteinExistence type="predicted"/>
<dbReference type="RefSeq" id="WP_093579490.1">
    <property type="nucleotide sequence ID" value="NZ_FPBA01000006.1"/>
</dbReference>
<dbReference type="OrthoDB" id="163538at2"/>
<dbReference type="SUPFAM" id="SSF55785">
    <property type="entry name" value="PYP-like sensor domain (PAS domain)"/>
    <property type="match status" value="1"/>
</dbReference>
<dbReference type="Pfam" id="PF13426">
    <property type="entry name" value="PAS_9"/>
    <property type="match status" value="1"/>
</dbReference>
<dbReference type="Proteomes" id="UP000199546">
    <property type="component" value="Unassembled WGS sequence"/>
</dbReference>
<accession>A0A1I6ZVA3</accession>
<keyword evidence="3" id="KW-0808">Transferase</keyword>
<organism evidence="3 4">
    <name type="scientific">Geodermatophilus amargosae</name>
    <dbReference type="NCBI Taxonomy" id="1296565"/>
    <lineage>
        <taxon>Bacteria</taxon>
        <taxon>Bacillati</taxon>
        <taxon>Actinomycetota</taxon>
        <taxon>Actinomycetes</taxon>
        <taxon>Geodermatophilales</taxon>
        <taxon>Geodermatophilaceae</taxon>
        <taxon>Geodermatophilus</taxon>
    </lineage>
</organism>
<dbReference type="InterPro" id="IPR036457">
    <property type="entry name" value="PPM-type-like_dom_sf"/>
</dbReference>
<dbReference type="InterPro" id="IPR052016">
    <property type="entry name" value="Bact_Sigma-Reg"/>
</dbReference>
<dbReference type="SUPFAM" id="SSF81606">
    <property type="entry name" value="PP2C-like"/>
    <property type="match status" value="1"/>
</dbReference>
<dbReference type="CDD" id="cd00130">
    <property type="entry name" value="PAS"/>
    <property type="match status" value="1"/>
</dbReference>
<sequence>MTDPPAHRDRLEPPEELTRLLEEDPADLYENAPCGYLSLVPDGRVVKVNRTFCDWTGLAPGAVRGLRLPDLLSAGSRVFYETHLAPLLRLQGAVREAALDVVRADGSVLPCLVNAIEVRDEGGRPLLVRATVFEATSRRRYERALLAAQRSATESEARARTLQRVVSELAAAGSPEQVAEVVVRRARAAVEASGAGLWLAVPGPEATARQRPVPVAPTASDGLAPALLAELAAAARGGADLVRTGGVRTVPVGPGLRAAWPALADALLGAGQDAVVVVPVSAADDRHLGALVLVLGVVGDSELISLAEPGTRGSLPQADAELLATLGRQAGQALERVRLYQETARQATRSAFLLDAARLMAAGHGVTETIGELAELAVSRLADMCVIDLLTEGGLVEPVVAHADPARRALIEELRDVHLPRRDGAHPSVRAMVEHRTVWLRGVDEAELARFTTSPRHEEVTRALELTDLICVPLVLENRPLGVISLGADARRGTFTEADVETAEQLALQMSQGMDVAQRYELEWRTSHTLQASLLPPEPPEVPGYALAVRYLPASRGADVGGDFHDVVPLPGGDVALAVGDVVGHDVTAAATMGQLRSVHRALLVDLPGPAALVDRLHGSWPLLGLPRMATALFARLDPATGDLRIASAGHLPPLLVADGRAELLDVRPGRLLGAPPGPAPEWSGRLAPGATLVFYTDGLVESRSADLDAGLDRLRAVAAAESADGEGIANPGALCDRLLDALAGPRRADDVALLVLTRLVGDPLAAPGGGADHRSHRPVAGAGDEEAAVDQARSDLTDALEGASGDVSVSGDAMRWSPERAETPAPPVAFPALDVAAGLGSVLGLDPAAVRRLVTGAVDRLTTVAADVADGLLLLARDAFPGDDDR</sequence>
<evidence type="ECO:0000313" key="3">
    <source>
        <dbReference type="EMBL" id="SFT66620.1"/>
    </source>
</evidence>
<dbReference type="AlphaFoldDB" id="A0A1I6ZVA3"/>
<dbReference type="SMART" id="SM00091">
    <property type="entry name" value="PAS"/>
    <property type="match status" value="1"/>
</dbReference>
<keyword evidence="1" id="KW-0378">Hydrolase</keyword>
<dbReference type="InterPro" id="IPR029016">
    <property type="entry name" value="GAF-like_dom_sf"/>
</dbReference>
<evidence type="ECO:0000256" key="1">
    <source>
        <dbReference type="ARBA" id="ARBA00022801"/>
    </source>
</evidence>
<dbReference type="InterPro" id="IPR003018">
    <property type="entry name" value="GAF"/>
</dbReference>
<feature type="domain" description="PAC" evidence="2">
    <location>
        <begin position="95"/>
        <end position="147"/>
    </location>
</feature>
<keyword evidence="4" id="KW-1185">Reference proteome</keyword>